<evidence type="ECO:0000256" key="2">
    <source>
        <dbReference type="ARBA" id="ARBA00023125"/>
    </source>
</evidence>
<comment type="caution">
    <text evidence="5">The sequence shown here is derived from an EMBL/GenBank/DDBJ whole genome shotgun (WGS) entry which is preliminary data.</text>
</comment>
<dbReference type="EMBL" id="JAKVPY010000002">
    <property type="protein sequence ID" value="MCH4562019.1"/>
    <property type="molecule type" value="Genomic_DNA"/>
</dbReference>
<keyword evidence="6" id="KW-1185">Reference proteome</keyword>
<proteinExistence type="predicted"/>
<dbReference type="Pfam" id="PF07729">
    <property type="entry name" value="FCD"/>
    <property type="match status" value="1"/>
</dbReference>
<dbReference type="CDD" id="cd07377">
    <property type="entry name" value="WHTH_GntR"/>
    <property type="match status" value="1"/>
</dbReference>
<dbReference type="SMART" id="SM00345">
    <property type="entry name" value="HTH_GNTR"/>
    <property type="match status" value="1"/>
</dbReference>
<dbReference type="Proteomes" id="UP001202117">
    <property type="component" value="Unassembled WGS sequence"/>
</dbReference>
<dbReference type="PANTHER" id="PTHR43537">
    <property type="entry name" value="TRANSCRIPTIONAL REGULATOR, GNTR FAMILY"/>
    <property type="match status" value="1"/>
</dbReference>
<dbReference type="InterPro" id="IPR036388">
    <property type="entry name" value="WH-like_DNA-bd_sf"/>
</dbReference>
<accession>A0ABS9RQB9</accession>
<dbReference type="Gene3D" id="1.20.120.530">
    <property type="entry name" value="GntR ligand-binding domain-like"/>
    <property type="match status" value="1"/>
</dbReference>
<protein>
    <submittedName>
        <fullName evidence="5">GntR family transcriptional regulator</fullName>
    </submittedName>
</protein>
<evidence type="ECO:0000256" key="3">
    <source>
        <dbReference type="ARBA" id="ARBA00023163"/>
    </source>
</evidence>
<evidence type="ECO:0000313" key="5">
    <source>
        <dbReference type="EMBL" id="MCH4562019.1"/>
    </source>
</evidence>
<dbReference type="Gene3D" id="1.10.10.10">
    <property type="entry name" value="Winged helix-like DNA-binding domain superfamily/Winged helix DNA-binding domain"/>
    <property type="match status" value="1"/>
</dbReference>
<dbReference type="Pfam" id="PF00392">
    <property type="entry name" value="GntR"/>
    <property type="match status" value="1"/>
</dbReference>
<dbReference type="SUPFAM" id="SSF48008">
    <property type="entry name" value="GntR ligand-binding domain-like"/>
    <property type="match status" value="1"/>
</dbReference>
<name>A0ABS9RQB9_9GAMM</name>
<dbReference type="InterPro" id="IPR008920">
    <property type="entry name" value="TF_FadR/GntR_C"/>
</dbReference>
<keyword evidence="3" id="KW-0804">Transcription</keyword>
<dbReference type="InterPro" id="IPR036390">
    <property type="entry name" value="WH_DNA-bd_sf"/>
</dbReference>
<gene>
    <name evidence="5" type="ORF">MKP05_02615</name>
</gene>
<evidence type="ECO:0000259" key="4">
    <source>
        <dbReference type="PROSITE" id="PS50949"/>
    </source>
</evidence>
<feature type="domain" description="HTH gntR-type" evidence="4">
    <location>
        <begin position="11"/>
        <end position="78"/>
    </location>
</feature>
<dbReference type="PROSITE" id="PS50949">
    <property type="entry name" value="HTH_GNTR"/>
    <property type="match status" value="1"/>
</dbReference>
<reference evidence="5 6" key="1">
    <citation type="submission" date="2022-02" db="EMBL/GenBank/DDBJ databases">
        <title>Halomonas fukangensis sp. nov., a halophilic bacterium isolated from a bulk soil of Kalidium foliatum at Fukang.</title>
        <authorList>
            <person name="Huang Y."/>
        </authorList>
    </citation>
    <scope>NUCLEOTIDE SEQUENCE [LARGE SCALE GENOMIC DNA]</scope>
    <source>
        <strain evidence="5 6">EGI 63088</strain>
    </source>
</reference>
<organism evidence="5 6">
    <name type="scientific">Halomonas flagellata</name>
    <dbReference type="NCBI Taxonomy" id="2920385"/>
    <lineage>
        <taxon>Bacteria</taxon>
        <taxon>Pseudomonadati</taxon>
        <taxon>Pseudomonadota</taxon>
        <taxon>Gammaproteobacteria</taxon>
        <taxon>Oceanospirillales</taxon>
        <taxon>Halomonadaceae</taxon>
        <taxon>Halomonas</taxon>
    </lineage>
</organism>
<dbReference type="InterPro" id="IPR000524">
    <property type="entry name" value="Tscrpt_reg_HTH_GntR"/>
</dbReference>
<evidence type="ECO:0000313" key="6">
    <source>
        <dbReference type="Proteomes" id="UP001202117"/>
    </source>
</evidence>
<evidence type="ECO:0000256" key="1">
    <source>
        <dbReference type="ARBA" id="ARBA00023015"/>
    </source>
</evidence>
<keyword evidence="2" id="KW-0238">DNA-binding</keyword>
<dbReference type="SMART" id="SM00895">
    <property type="entry name" value="FCD"/>
    <property type="match status" value="1"/>
</dbReference>
<dbReference type="PANTHER" id="PTHR43537:SF24">
    <property type="entry name" value="GLUCONATE OPERON TRANSCRIPTIONAL REPRESSOR"/>
    <property type="match status" value="1"/>
</dbReference>
<dbReference type="InterPro" id="IPR011711">
    <property type="entry name" value="GntR_C"/>
</dbReference>
<sequence length="221" mass="24893">MAEPWTQQDLSPIRDKVYTYLKDAILRGEYKAGDRLVERVLADKLNISRTPIREALFRLETQRFVRTVPRKGVVVNEITQAEILEVFMILASLESLAARLAAQKVNDEIIVEIDQLVDEMDDALADGDGDEDAVELNVKYNDLIGRAAGNPKLHEMLTDLKDYVRAFSNLSSGLPGRTKEALREHLDILGAIRSGEGDLAESFTRIHLEKSRKAYVSRSRV</sequence>
<keyword evidence="1" id="KW-0805">Transcription regulation</keyword>
<dbReference type="SUPFAM" id="SSF46785">
    <property type="entry name" value="Winged helix' DNA-binding domain"/>
    <property type="match status" value="1"/>
</dbReference>
<dbReference type="RefSeq" id="WP_240566887.1">
    <property type="nucleotide sequence ID" value="NZ_JAKVPY010000002.1"/>
</dbReference>